<reference evidence="2" key="1">
    <citation type="journal article" date="2002" name="Nature">
        <title>The genome sequence and structure of rice chromosome 1.</title>
        <authorList>
            <person name="Sasaki T."/>
            <person name="Matsumoto T."/>
            <person name="Yamamoto K."/>
            <person name="Sakata K."/>
            <person name="Baba T."/>
            <person name="Katayose Y."/>
            <person name="Wu J."/>
            <person name="Niimura Y."/>
            <person name="Cheng Z."/>
            <person name="Nagamura Y."/>
            <person name="Antonio B.A."/>
            <person name="Kanamori H."/>
            <person name="Hosokawa S."/>
            <person name="Masukawa M."/>
            <person name="Arikawa K."/>
            <person name="Chiden Y."/>
            <person name="Hayashi M."/>
            <person name="Okamoto M."/>
            <person name="Ando T."/>
            <person name="Aoki H."/>
            <person name="Arita K."/>
            <person name="Hamada M."/>
            <person name="Harada C."/>
            <person name="Hijishita S."/>
            <person name="Honda M."/>
            <person name="Ichikawa Y."/>
            <person name="Idonuma A."/>
            <person name="Iijima M."/>
            <person name="Ikeda M."/>
            <person name="Ikeno M."/>
            <person name="Itoh S."/>
            <person name="Itoh T."/>
            <person name="Itoh Y."/>
            <person name="Itoh Y."/>
            <person name="Iwabuchi A."/>
            <person name="Kamiya K."/>
            <person name="Karasawa W."/>
            <person name="Katagiri S."/>
            <person name="Kikuta A."/>
            <person name="Kobayashi N."/>
            <person name="Kono I."/>
            <person name="Machita K."/>
            <person name="Maehara T."/>
            <person name="Mizuno H."/>
            <person name="Mizubayashi T."/>
            <person name="Mukai Y."/>
            <person name="Nagasaki H."/>
            <person name="Nakashima M."/>
            <person name="Nakama Y."/>
            <person name="Nakamichi Y."/>
            <person name="Nakamura M."/>
            <person name="Namiki N."/>
            <person name="Negishi M."/>
            <person name="Ohta I."/>
            <person name="Ono N."/>
            <person name="Saji S."/>
            <person name="Sakai K."/>
            <person name="Shibata M."/>
            <person name="Shimokawa T."/>
            <person name="Shomura A."/>
            <person name="Song J."/>
            <person name="Takazaki Y."/>
            <person name="Terasawa K."/>
            <person name="Tsuji K."/>
            <person name="Waki K."/>
            <person name="Yamagata H."/>
            <person name="Yamane H."/>
            <person name="Yoshiki S."/>
            <person name="Yoshihara R."/>
            <person name="Yukawa K."/>
            <person name="Zhong H."/>
            <person name="Iwama H."/>
            <person name="Endo T."/>
            <person name="Ito H."/>
            <person name="Hahn J.H."/>
            <person name="Kim H.I."/>
            <person name="Eun M.Y."/>
            <person name="Yano M."/>
            <person name="Jiang J."/>
            <person name="Gojobori T."/>
        </authorList>
    </citation>
    <scope>NUCLEOTIDE SEQUENCE [LARGE SCALE GENOMIC DNA]</scope>
</reference>
<accession>Q5ZEI2</accession>
<dbReference type="AlphaFoldDB" id="Q5ZEI2"/>
<proteinExistence type="predicted"/>
<protein>
    <submittedName>
        <fullName evidence="2">Uncharacterized protein</fullName>
    </submittedName>
</protein>
<dbReference type="EMBL" id="AP002522">
    <property type="protein sequence ID" value="BAD61108.1"/>
    <property type="molecule type" value="Genomic_DNA"/>
</dbReference>
<gene>
    <name evidence="2" type="primary">P0009G03.14</name>
</gene>
<feature type="compositionally biased region" description="Basic residues" evidence="1">
    <location>
        <begin position="110"/>
        <end position="119"/>
    </location>
</feature>
<evidence type="ECO:0000256" key="1">
    <source>
        <dbReference type="SAM" id="MobiDB-lite"/>
    </source>
</evidence>
<sequence length="169" mass="18749">MNRGPVNINNHRKCVKKWLQLRPCLVGLQTPTLNSNGIESVWLDWLAPLHHIPCCHFTEHLVGVAAAAQPMLHRCRRLSHRRRSARRSPLPPTPHACRPRAAAATARAPAARRRRHSTRAGRAPPPPQHARRPRAADPAPPLARSRRRRCSARAPSPPPLLSPRTAAAA</sequence>
<dbReference type="Proteomes" id="UP000817658">
    <property type="component" value="Chromosome 1"/>
</dbReference>
<feature type="compositionally biased region" description="Basic residues" evidence="1">
    <location>
        <begin position="77"/>
        <end position="86"/>
    </location>
</feature>
<organism evidence="2">
    <name type="scientific">Oryza sativa subsp. japonica</name>
    <name type="common">Rice</name>
    <dbReference type="NCBI Taxonomy" id="39947"/>
    <lineage>
        <taxon>Eukaryota</taxon>
        <taxon>Viridiplantae</taxon>
        <taxon>Streptophyta</taxon>
        <taxon>Embryophyta</taxon>
        <taxon>Tracheophyta</taxon>
        <taxon>Spermatophyta</taxon>
        <taxon>Magnoliopsida</taxon>
        <taxon>Liliopsida</taxon>
        <taxon>Poales</taxon>
        <taxon>Poaceae</taxon>
        <taxon>BOP clade</taxon>
        <taxon>Oryzoideae</taxon>
        <taxon>Oryzeae</taxon>
        <taxon>Oryzinae</taxon>
        <taxon>Oryza</taxon>
        <taxon>Oryza sativa</taxon>
    </lineage>
</organism>
<evidence type="ECO:0000313" key="2">
    <source>
        <dbReference type="EMBL" id="BAD61108.1"/>
    </source>
</evidence>
<feature type="compositionally biased region" description="Low complexity" evidence="1">
    <location>
        <begin position="95"/>
        <end position="109"/>
    </location>
</feature>
<feature type="region of interest" description="Disordered" evidence="1">
    <location>
        <begin position="77"/>
        <end position="169"/>
    </location>
</feature>
<name>Q5ZEI2_ORYSJ</name>